<dbReference type="PANTHER" id="PTHR10039">
    <property type="entry name" value="AMELOGENIN"/>
    <property type="match status" value="1"/>
</dbReference>
<accession>A0AAI8VGC7</accession>
<reference evidence="5" key="1">
    <citation type="submission" date="2023-10" db="EMBL/GenBank/DDBJ databases">
        <authorList>
            <person name="Hackl T."/>
        </authorList>
    </citation>
    <scope>NUCLEOTIDE SEQUENCE</scope>
</reference>
<dbReference type="PROSITE" id="PS50088">
    <property type="entry name" value="ANK_REPEAT"/>
    <property type="match status" value="1"/>
</dbReference>
<sequence length="847" mass="95176">MAEAVAFGASVVAFIQLTDRVISLCKRCIDAAREGGPAELRSIFIETTALKSILENLQFLHGADSQFPQDIQAQTAPPMQGCQSAIQMLENELAKLSISPDGLTSPNAPSKREIKHQVLKWLERTNPSPLHNQSRQLHEDHTGQWMLRNQEWQKFREGHSRSLWIHGIPGAGKTILSSYLIEQLQQQQPLGVSRYGCTYYYCYFGHNQDETEPLLRWIIVQLCRQASNFLPQGLALAHERSLEPTCEQLMDYIAKVLDQFDVAFLAIDAVDESKPVEKLLSVLEILGTDLRYEKLKLLITSRKYVEIECCMAKFSVPVSMSDSEVEEDIRLYVNSTLKADSKFRWHTQSLRTEVEKALAKGAKGMFRWAVCQIDILRRLRHPSDIRRALAALPETLDETYERILSSIPGRDRDFVREVLETLAVQSGYSDVSHIREICGCLVRIINHDDNLPDNGHVSNDDQVSEGQLDSESNNSAKSKNASPGTATYESARDVSNNTEDKVLLAHYTVKEYLYSDRIIHSEVPGVSLFAVSAEPAVRKWIRTILEVNKASKSGLDILPIGVLQNYCLRATEIVLGTSEDLLLKYSDLGDLAEELYNPYIGQRPAVGAGAEPKSVAPYSESTAALYVLDGYLYLGLGAMAERKMESIKAETLVSTRLDRIDIDEISGCWMERLEGSLFFNMGTPREMRLFDPHVTDLLFTKLMLEVDREILIAAFTANHLNLCPHHDIRDMPCYILQALAIPRTTVPSACWMTPIQLAAYAHDYSAAKMLLEAGANPNALGRLGSFRSADVDPELGDELVFTSPLRIMRTRRASIEKDNGVEMEELLISYGAQDFESMYDLRFILTN</sequence>
<comment type="caution">
    <text evidence="5">The sequence shown here is derived from an EMBL/GenBank/DDBJ whole genome shotgun (WGS) entry which is preliminary data.</text>
</comment>
<name>A0AAI8VGC7_9PEZI</name>
<feature type="domain" description="Nephrocystin 3-like N-terminal" evidence="4">
    <location>
        <begin position="142"/>
        <end position="302"/>
    </location>
</feature>
<dbReference type="InterPro" id="IPR056884">
    <property type="entry name" value="NPHP3-like_N"/>
</dbReference>
<keyword evidence="1" id="KW-0677">Repeat</keyword>
<dbReference type="EMBL" id="CAUWAG010000006">
    <property type="protein sequence ID" value="CAJ2504398.1"/>
    <property type="molecule type" value="Genomic_DNA"/>
</dbReference>
<dbReference type="Pfam" id="PF24883">
    <property type="entry name" value="NPHP3_N"/>
    <property type="match status" value="1"/>
</dbReference>
<dbReference type="Pfam" id="PF00023">
    <property type="entry name" value="Ank"/>
    <property type="match status" value="1"/>
</dbReference>
<dbReference type="InterPro" id="IPR027417">
    <property type="entry name" value="P-loop_NTPase"/>
</dbReference>
<feature type="region of interest" description="Disordered" evidence="3">
    <location>
        <begin position="453"/>
        <end position="493"/>
    </location>
</feature>
<evidence type="ECO:0000256" key="1">
    <source>
        <dbReference type="ARBA" id="ARBA00022737"/>
    </source>
</evidence>
<gene>
    <name evidence="5" type="ORF">KHLLAP_LOCUS4866</name>
</gene>
<dbReference type="AlphaFoldDB" id="A0AAI8VGC7"/>
<feature type="compositionally biased region" description="Low complexity" evidence="3">
    <location>
        <begin position="472"/>
        <end position="482"/>
    </location>
</feature>
<evidence type="ECO:0000256" key="2">
    <source>
        <dbReference type="PROSITE-ProRule" id="PRU00023"/>
    </source>
</evidence>
<feature type="compositionally biased region" description="Polar residues" evidence="3">
    <location>
        <begin position="483"/>
        <end position="493"/>
    </location>
</feature>
<evidence type="ECO:0000259" key="4">
    <source>
        <dbReference type="Pfam" id="PF24883"/>
    </source>
</evidence>
<dbReference type="InterPro" id="IPR002110">
    <property type="entry name" value="Ankyrin_rpt"/>
</dbReference>
<dbReference type="Gene3D" id="3.40.50.300">
    <property type="entry name" value="P-loop containing nucleotide triphosphate hydrolases"/>
    <property type="match status" value="1"/>
</dbReference>
<feature type="compositionally biased region" description="Polar residues" evidence="3">
    <location>
        <begin position="456"/>
        <end position="471"/>
    </location>
</feature>
<dbReference type="SUPFAM" id="SSF52540">
    <property type="entry name" value="P-loop containing nucleoside triphosphate hydrolases"/>
    <property type="match status" value="1"/>
</dbReference>
<feature type="repeat" description="ANK" evidence="2">
    <location>
        <begin position="753"/>
        <end position="782"/>
    </location>
</feature>
<protein>
    <submittedName>
        <fullName evidence="5">Uu.00g117920.m01.CDS01</fullName>
    </submittedName>
</protein>
<keyword evidence="2" id="KW-0040">ANK repeat</keyword>
<evidence type="ECO:0000313" key="5">
    <source>
        <dbReference type="EMBL" id="CAJ2504398.1"/>
    </source>
</evidence>
<organism evidence="5 6">
    <name type="scientific">Anthostomella pinea</name>
    <dbReference type="NCBI Taxonomy" id="933095"/>
    <lineage>
        <taxon>Eukaryota</taxon>
        <taxon>Fungi</taxon>
        <taxon>Dikarya</taxon>
        <taxon>Ascomycota</taxon>
        <taxon>Pezizomycotina</taxon>
        <taxon>Sordariomycetes</taxon>
        <taxon>Xylariomycetidae</taxon>
        <taxon>Xylariales</taxon>
        <taxon>Xylariaceae</taxon>
        <taxon>Anthostomella</taxon>
    </lineage>
</organism>
<dbReference type="PANTHER" id="PTHR10039:SF16">
    <property type="entry name" value="GPI INOSITOL-DEACYLASE"/>
    <property type="match status" value="1"/>
</dbReference>
<evidence type="ECO:0000256" key="3">
    <source>
        <dbReference type="SAM" id="MobiDB-lite"/>
    </source>
</evidence>
<keyword evidence="6" id="KW-1185">Reference proteome</keyword>
<proteinExistence type="predicted"/>
<dbReference type="Proteomes" id="UP001295740">
    <property type="component" value="Unassembled WGS sequence"/>
</dbReference>
<evidence type="ECO:0000313" key="6">
    <source>
        <dbReference type="Proteomes" id="UP001295740"/>
    </source>
</evidence>